<keyword evidence="1" id="KW-0808">Transferase</keyword>
<dbReference type="Proteomes" id="UP000754644">
    <property type="component" value="Unassembled WGS sequence"/>
</dbReference>
<dbReference type="InterPro" id="IPR044855">
    <property type="entry name" value="CoA-Trfase_III_dom3_sf"/>
</dbReference>
<dbReference type="SUPFAM" id="SSF89796">
    <property type="entry name" value="CoA-transferase family III (CaiB/BaiF)"/>
    <property type="match status" value="1"/>
</dbReference>
<evidence type="ECO:0000313" key="1">
    <source>
        <dbReference type="EMBL" id="NQV65269.1"/>
    </source>
</evidence>
<dbReference type="GO" id="GO:0016740">
    <property type="term" value="F:transferase activity"/>
    <property type="evidence" value="ECO:0007669"/>
    <property type="project" value="UniProtKB-KW"/>
</dbReference>
<protein>
    <submittedName>
        <fullName evidence="1">CoA transferase</fullName>
    </submittedName>
</protein>
<dbReference type="InterPro" id="IPR003673">
    <property type="entry name" value="CoA-Trfase_fam_III"/>
</dbReference>
<dbReference type="Pfam" id="PF02515">
    <property type="entry name" value="CoA_transf_3"/>
    <property type="match status" value="1"/>
</dbReference>
<evidence type="ECO:0000313" key="2">
    <source>
        <dbReference type="Proteomes" id="UP000754644"/>
    </source>
</evidence>
<gene>
    <name evidence="1" type="ORF">HQ497_07880</name>
</gene>
<name>A0A972VVY8_9GAMM</name>
<reference evidence="1" key="1">
    <citation type="submission" date="2020-05" db="EMBL/GenBank/DDBJ databases">
        <title>Sulfur intermediates as new biogeochemical hubs in an aquatic model microbial ecosystem.</title>
        <authorList>
            <person name="Vigneron A."/>
        </authorList>
    </citation>
    <scope>NUCLEOTIDE SEQUENCE</scope>
    <source>
        <strain evidence="1">Bin.250</strain>
    </source>
</reference>
<dbReference type="InterPro" id="IPR050509">
    <property type="entry name" value="CoA-transferase_III"/>
</dbReference>
<dbReference type="InterPro" id="IPR023606">
    <property type="entry name" value="CoA-Trfase_III_dom_1_sf"/>
</dbReference>
<sequence length="396" mass="42309">MPNVTKCQQINQAEVSTVGPLSGIKIIELAGIGPGPFCGMMLADMGAEVIRVDRASKGGRRGVDVLTRGRKSIAVDLKSPEGKEVILKLCESADGIFEGFRPGVTERLGLGPEECMARNPKLVYGRMTGWGQDGPMAHAAGHDINYIALSGALHSIGGKDGKPVPPLNLVGDFGGGGMFLAFGMVCALLEAQKSGMGQVVDTSMVEGASVLMSMFFTMRAAGLWKEERASNMLDGGAHFYDTYETKDGGYISLGSIEPQFYALLLEKAGLKVEDFTPQMDQSRWPEYKARLTDAIRLKTRDEWTEIMQGTDVCFAPVLALSDVADHPHNKARQSFVEMDGVIQPAPAPRFSRTAPELTVSSRMAGEDSREVLAAAGYSPSEIDALVSVGAVNLSAS</sequence>
<organism evidence="1 2">
    <name type="scientific">SAR86 cluster bacterium</name>
    <dbReference type="NCBI Taxonomy" id="2030880"/>
    <lineage>
        <taxon>Bacteria</taxon>
        <taxon>Pseudomonadati</taxon>
        <taxon>Pseudomonadota</taxon>
        <taxon>Gammaproteobacteria</taxon>
        <taxon>SAR86 cluster</taxon>
    </lineage>
</organism>
<dbReference type="Gene3D" id="3.40.50.10540">
    <property type="entry name" value="Crotonobetainyl-coa:carnitine coa-transferase, domain 1"/>
    <property type="match status" value="1"/>
</dbReference>
<dbReference type="Gene3D" id="3.30.1540.10">
    <property type="entry name" value="formyl-coa transferase, domain 3"/>
    <property type="match status" value="1"/>
</dbReference>
<dbReference type="PANTHER" id="PTHR48228:SF5">
    <property type="entry name" value="ALPHA-METHYLACYL-COA RACEMASE"/>
    <property type="match status" value="1"/>
</dbReference>
<dbReference type="EMBL" id="JABMOJ010000296">
    <property type="protein sequence ID" value="NQV65269.1"/>
    <property type="molecule type" value="Genomic_DNA"/>
</dbReference>
<dbReference type="PANTHER" id="PTHR48228">
    <property type="entry name" value="SUCCINYL-COA--D-CITRAMALATE COA-TRANSFERASE"/>
    <property type="match status" value="1"/>
</dbReference>
<accession>A0A972VVY8</accession>
<dbReference type="AlphaFoldDB" id="A0A972VVY8"/>
<comment type="caution">
    <text evidence="1">The sequence shown here is derived from an EMBL/GenBank/DDBJ whole genome shotgun (WGS) entry which is preliminary data.</text>
</comment>
<proteinExistence type="predicted"/>